<evidence type="ECO:0000313" key="17">
    <source>
        <dbReference type="EMBL" id="TDX48165.1"/>
    </source>
</evidence>
<dbReference type="Proteomes" id="UP000324896">
    <property type="component" value="Unassembled WGS sequence"/>
</dbReference>
<dbReference type="Proteomes" id="UP000198945">
    <property type="component" value="Unassembled WGS sequence"/>
</dbReference>
<dbReference type="EMBL" id="FOHG01000003">
    <property type="protein sequence ID" value="SES69286.1"/>
    <property type="molecule type" value="Genomic_DNA"/>
</dbReference>
<dbReference type="Proteomes" id="UP000199519">
    <property type="component" value="Unassembled WGS sequence"/>
</dbReference>
<keyword evidence="20" id="KW-1185">Reference proteome</keyword>
<name>A0A1G6HQR4_9FIRM</name>
<evidence type="ECO:0000256" key="9">
    <source>
        <dbReference type="ARBA" id="ARBA00048552"/>
    </source>
</evidence>
<evidence type="ECO:0000256" key="5">
    <source>
        <dbReference type="ARBA" id="ARBA00022679"/>
    </source>
</evidence>
<evidence type="ECO:0000313" key="19">
    <source>
        <dbReference type="Proteomes" id="UP000198945"/>
    </source>
</evidence>
<dbReference type="Pfam" id="PF01192">
    <property type="entry name" value="RNA_pol_Rpb6"/>
    <property type="match status" value="1"/>
</dbReference>
<dbReference type="SUPFAM" id="SSF63562">
    <property type="entry name" value="RPB6/omega subunit-like"/>
    <property type="match status" value="1"/>
</dbReference>
<sequence>MITEPSAEQLGDKADSLFTVIILASKRARHLNQNGAELLEEYRSHKLVSRSLEEIEKDKITYEKKIETSK</sequence>
<evidence type="ECO:0000256" key="1">
    <source>
        <dbReference type="ARBA" id="ARBA00006711"/>
    </source>
</evidence>
<evidence type="ECO:0000313" key="14">
    <source>
        <dbReference type="EMBL" id="SDI08520.1"/>
    </source>
</evidence>
<dbReference type="PANTHER" id="PTHR34476:SF1">
    <property type="entry name" value="DNA-DIRECTED RNA POLYMERASE SUBUNIT OMEGA"/>
    <property type="match status" value="1"/>
</dbReference>
<evidence type="ECO:0000313" key="18">
    <source>
        <dbReference type="Proteomes" id="UP000198612"/>
    </source>
</evidence>
<dbReference type="EMBL" id="FMYT01000001">
    <property type="protein sequence ID" value="SDB95826.1"/>
    <property type="molecule type" value="Genomic_DNA"/>
</dbReference>
<dbReference type="GO" id="GO:0000428">
    <property type="term" value="C:DNA-directed RNA polymerase complex"/>
    <property type="evidence" value="ECO:0007669"/>
    <property type="project" value="UniProtKB-KW"/>
</dbReference>
<evidence type="ECO:0000256" key="8">
    <source>
        <dbReference type="ARBA" id="ARBA00029924"/>
    </source>
</evidence>
<dbReference type="GO" id="GO:0003677">
    <property type="term" value="F:DNA binding"/>
    <property type="evidence" value="ECO:0007669"/>
    <property type="project" value="UniProtKB-UniRule"/>
</dbReference>
<comment type="subunit">
    <text evidence="10">The RNAP catalytic core consists of 2 alpha, 1 beta, 1 beta' and 1 omega subunit. When a sigma factor is associated with the core the holoenzyme is formed, which can initiate transcription.</text>
</comment>
<dbReference type="EMBL" id="FNBJ01000003">
    <property type="protein sequence ID" value="SDE90684.1"/>
    <property type="molecule type" value="Genomic_DNA"/>
</dbReference>
<protein>
    <recommendedName>
        <fullName evidence="3 10">DNA-directed RNA polymerase subunit omega</fullName>
        <shortName evidence="10">RNAP omega subunit</shortName>
        <ecNumber evidence="2 10">2.7.7.6</ecNumber>
    </recommendedName>
    <alternativeName>
        <fullName evidence="10">RNA polymerase omega subunit</fullName>
    </alternativeName>
    <alternativeName>
        <fullName evidence="8 10">Transcriptase subunit omega</fullName>
    </alternativeName>
</protein>
<dbReference type="EC" id="2.7.7.6" evidence="2 10"/>
<dbReference type="NCBIfam" id="TIGR00690">
    <property type="entry name" value="rpoZ"/>
    <property type="match status" value="1"/>
</dbReference>
<evidence type="ECO:0000313" key="13">
    <source>
        <dbReference type="EMBL" id="SDE90684.1"/>
    </source>
</evidence>
<evidence type="ECO:0000313" key="12">
    <source>
        <dbReference type="EMBL" id="SDB95826.1"/>
    </source>
</evidence>
<dbReference type="RefSeq" id="WP_073156157.1">
    <property type="nucleotide sequence ID" value="NZ_FMYT01000001.1"/>
</dbReference>
<dbReference type="HAMAP" id="MF_00366">
    <property type="entry name" value="RNApol_bact_RpoZ"/>
    <property type="match status" value="1"/>
</dbReference>
<keyword evidence="6 10" id="KW-0548">Nucleotidyltransferase</keyword>
<evidence type="ECO:0000313" key="15">
    <source>
        <dbReference type="EMBL" id="SES69286.1"/>
    </source>
</evidence>
<evidence type="ECO:0000313" key="16">
    <source>
        <dbReference type="EMBL" id="TDS33071.1"/>
    </source>
</evidence>
<reference evidence="18 20" key="2">
    <citation type="submission" date="2016-10" db="EMBL/GenBank/DDBJ databases">
        <authorList>
            <person name="Varghese N."/>
            <person name="Submissions S."/>
        </authorList>
    </citation>
    <scope>NUCLEOTIDE SEQUENCE [LARGE SCALE GENOMIC DNA]</scope>
    <source>
        <strain evidence="12 24">WG10</strain>
        <strain evidence="13 20">WG2</strain>
        <strain evidence="15 18">WG5</strain>
    </source>
</reference>
<dbReference type="EMBL" id="QICM01000002">
    <property type="protein sequence ID" value="PXV69957.1"/>
    <property type="molecule type" value="Genomic_DNA"/>
</dbReference>
<dbReference type="OrthoDB" id="9815459at2"/>
<evidence type="ECO:0000313" key="24">
    <source>
        <dbReference type="Proteomes" id="UP000324896"/>
    </source>
</evidence>
<evidence type="ECO:0000313" key="22">
    <source>
        <dbReference type="Proteomes" id="UP000295472"/>
    </source>
</evidence>
<dbReference type="Proteomes" id="UP000198612">
    <property type="component" value="Unassembled WGS sequence"/>
</dbReference>
<evidence type="ECO:0000313" key="11">
    <source>
        <dbReference type="EMBL" id="PXV69957.1"/>
    </source>
</evidence>
<evidence type="ECO:0000256" key="2">
    <source>
        <dbReference type="ARBA" id="ARBA00012418"/>
    </source>
</evidence>
<comment type="similarity">
    <text evidence="1 10">Belongs to the RNA polymerase subunit omega family.</text>
</comment>
<dbReference type="EMBL" id="SOEF01000001">
    <property type="protein sequence ID" value="TDX48165.1"/>
    <property type="molecule type" value="Genomic_DNA"/>
</dbReference>
<reference evidence="11 21" key="3">
    <citation type="submission" date="2018-04" db="EMBL/GenBank/DDBJ databases">
        <title>Subsurface microbial communities from deep shales in Ohio and West Virginia, USA.</title>
        <authorList>
            <person name="Wrighton K."/>
        </authorList>
    </citation>
    <scope>NUCLEOTIDE SEQUENCE [LARGE SCALE GENOMIC DNA]</scope>
    <source>
        <strain evidence="17 22">DSMZ 11287</strain>
        <strain evidence="11 21">MSL28</strain>
    </source>
</reference>
<accession>A0A1G6HQR4</accession>
<gene>
    <name evidence="10" type="primary">rpoZ</name>
    <name evidence="16" type="ORF">BY453_10579</name>
    <name evidence="17" type="ORF">C7954_101134</name>
    <name evidence="11" type="ORF">C8C78_10286</name>
    <name evidence="12" type="ORF">SAMN04488597_10154</name>
    <name evidence="13" type="ORF">SAMN04488598_103118</name>
    <name evidence="15" type="ORF">SAMN04515652_103117</name>
    <name evidence="14" type="ORF">SAMN04515654_101220</name>
</gene>
<evidence type="ECO:0000256" key="3">
    <source>
        <dbReference type="ARBA" id="ARBA00013725"/>
    </source>
</evidence>
<dbReference type="EMBL" id="FNEH01000001">
    <property type="protein sequence ID" value="SDI08520.1"/>
    <property type="molecule type" value="Genomic_DNA"/>
</dbReference>
<dbReference type="InterPro" id="IPR003716">
    <property type="entry name" value="DNA-dir_RNA_pol_omega"/>
</dbReference>
<dbReference type="PANTHER" id="PTHR34476">
    <property type="entry name" value="DNA-DIRECTED RNA POLYMERASE SUBUNIT OMEGA"/>
    <property type="match status" value="1"/>
</dbReference>
<evidence type="ECO:0000256" key="6">
    <source>
        <dbReference type="ARBA" id="ARBA00022695"/>
    </source>
</evidence>
<proteinExistence type="inferred from homology"/>
<dbReference type="InterPro" id="IPR036161">
    <property type="entry name" value="RPB6/omega-like_sf"/>
</dbReference>
<organism evidence="12 24">
    <name type="scientific">Halanaerobium congolense</name>
    <dbReference type="NCBI Taxonomy" id="54121"/>
    <lineage>
        <taxon>Bacteria</taxon>
        <taxon>Bacillati</taxon>
        <taxon>Bacillota</taxon>
        <taxon>Clostridia</taxon>
        <taxon>Halanaerobiales</taxon>
        <taxon>Halanaerobiaceae</taxon>
        <taxon>Halanaerobium</taxon>
    </lineage>
</organism>
<keyword evidence="5 10" id="KW-0808">Transferase</keyword>
<dbReference type="GO" id="GO:0006351">
    <property type="term" value="P:DNA-templated transcription"/>
    <property type="evidence" value="ECO:0007669"/>
    <property type="project" value="UniProtKB-UniRule"/>
</dbReference>
<dbReference type="AlphaFoldDB" id="A0A1G6HQR4"/>
<dbReference type="Proteomes" id="UP000295472">
    <property type="component" value="Unassembled WGS sequence"/>
</dbReference>
<evidence type="ECO:0000313" key="21">
    <source>
        <dbReference type="Proteomes" id="UP000247389"/>
    </source>
</evidence>
<dbReference type="GO" id="GO:0003899">
    <property type="term" value="F:DNA-directed RNA polymerase activity"/>
    <property type="evidence" value="ECO:0007669"/>
    <property type="project" value="UniProtKB-UniRule"/>
</dbReference>
<evidence type="ECO:0000313" key="20">
    <source>
        <dbReference type="Proteomes" id="UP000199519"/>
    </source>
</evidence>
<dbReference type="Proteomes" id="UP000295758">
    <property type="component" value="Unassembled WGS sequence"/>
</dbReference>
<evidence type="ECO:0000256" key="7">
    <source>
        <dbReference type="ARBA" id="ARBA00023163"/>
    </source>
</evidence>
<comment type="catalytic activity">
    <reaction evidence="9 10">
        <text>RNA(n) + a ribonucleoside 5'-triphosphate = RNA(n+1) + diphosphate</text>
        <dbReference type="Rhea" id="RHEA:21248"/>
        <dbReference type="Rhea" id="RHEA-COMP:14527"/>
        <dbReference type="Rhea" id="RHEA-COMP:17342"/>
        <dbReference type="ChEBI" id="CHEBI:33019"/>
        <dbReference type="ChEBI" id="CHEBI:61557"/>
        <dbReference type="ChEBI" id="CHEBI:140395"/>
        <dbReference type="EC" id="2.7.7.6"/>
    </reaction>
</comment>
<keyword evidence="7 10" id="KW-0804">Transcription</keyword>
<dbReference type="STRING" id="54121.SAMN04515653_104162"/>
<dbReference type="Proteomes" id="UP000247389">
    <property type="component" value="Unassembled WGS sequence"/>
</dbReference>
<dbReference type="EMBL" id="SOAA01000005">
    <property type="protein sequence ID" value="TDS33071.1"/>
    <property type="molecule type" value="Genomic_DNA"/>
</dbReference>
<dbReference type="SMART" id="SM01409">
    <property type="entry name" value="RNA_pol_Rpb6"/>
    <property type="match status" value="1"/>
</dbReference>
<keyword evidence="4 10" id="KW-0240">DNA-directed RNA polymerase</keyword>
<dbReference type="GeneID" id="57011548"/>
<dbReference type="InterPro" id="IPR006110">
    <property type="entry name" value="Pol_omega/Rpo6/RPB6"/>
</dbReference>
<reference evidence="14 19" key="1">
    <citation type="submission" date="2016-10" db="EMBL/GenBank/DDBJ databases">
        <authorList>
            <person name="de Groot N.N."/>
        </authorList>
    </citation>
    <scope>NUCLEOTIDE SEQUENCE [LARGE SCALE GENOMIC DNA]</scope>
    <source>
        <strain evidence="14 19">WG7</strain>
    </source>
</reference>
<evidence type="ECO:0000313" key="23">
    <source>
        <dbReference type="Proteomes" id="UP000295758"/>
    </source>
</evidence>
<comment type="function">
    <text evidence="10">Promotes RNA polymerase assembly. Latches the N- and C-terminal regions of the beta' subunit thereby facilitating its interaction with the beta and alpha subunits.</text>
</comment>
<dbReference type="Gene3D" id="3.90.940.10">
    <property type="match status" value="1"/>
</dbReference>
<reference evidence="16 23" key="4">
    <citation type="submission" date="2019-03" db="EMBL/GenBank/DDBJ databases">
        <title>Deep subsurface shale carbon reservoir microbial communities from Ohio and West Virginia, USA.</title>
        <authorList>
            <person name="Wrighton K."/>
        </authorList>
    </citation>
    <scope>NUCLEOTIDE SEQUENCE [LARGE SCALE GENOMIC DNA]</scope>
    <source>
        <strain evidence="16 23">UTICA-S4D12</strain>
    </source>
</reference>
<evidence type="ECO:0000256" key="10">
    <source>
        <dbReference type="HAMAP-Rule" id="MF_00366"/>
    </source>
</evidence>
<evidence type="ECO:0000256" key="4">
    <source>
        <dbReference type="ARBA" id="ARBA00022478"/>
    </source>
</evidence>